<dbReference type="AlphaFoldDB" id="A0A3A5MEP9"/>
<comment type="caution">
    <text evidence="2">The sequence shown here is derived from an EMBL/GenBank/DDBJ whole genome shotgun (WGS) entry which is preliminary data.</text>
</comment>
<proteinExistence type="predicted"/>
<feature type="compositionally biased region" description="Polar residues" evidence="1">
    <location>
        <begin position="1"/>
        <end position="16"/>
    </location>
</feature>
<feature type="region of interest" description="Disordered" evidence="1">
    <location>
        <begin position="1"/>
        <end position="21"/>
    </location>
</feature>
<protein>
    <submittedName>
        <fullName evidence="2">Uncharacterized protein</fullName>
    </submittedName>
</protein>
<dbReference type="RefSeq" id="WP_119974523.1">
    <property type="nucleotide sequence ID" value="NZ_JBHSQA010000005.1"/>
</dbReference>
<dbReference type="OrthoDB" id="885299at2"/>
<keyword evidence="3" id="KW-1185">Reference proteome</keyword>
<dbReference type="Proteomes" id="UP000272015">
    <property type="component" value="Unassembled WGS sequence"/>
</dbReference>
<accession>A0A3A5MEP9</accession>
<gene>
    <name evidence="2" type="ORF">D6T64_09700</name>
</gene>
<reference evidence="2 3" key="1">
    <citation type="submission" date="2018-09" db="EMBL/GenBank/DDBJ databases">
        <title>Novel species of Cryobacterium.</title>
        <authorList>
            <person name="Liu Q."/>
            <person name="Xin Y.-H."/>
        </authorList>
    </citation>
    <scope>NUCLEOTIDE SEQUENCE [LARGE SCALE GENOMIC DNA]</scope>
    <source>
        <strain evidence="2 3">Hh39</strain>
    </source>
</reference>
<name>A0A3A5MEP9_9MICO</name>
<sequence>MTEHQNYLGNVDSTPEPTEHTIQDWTDLGQEMWSYLTGKGAAINYSFIDMHVEVPRDIGPDAPRATWKLNGTLRVTTSDADSAGSDPHRA</sequence>
<dbReference type="EMBL" id="QZVS01000081">
    <property type="protein sequence ID" value="RJT88627.1"/>
    <property type="molecule type" value="Genomic_DNA"/>
</dbReference>
<evidence type="ECO:0000256" key="1">
    <source>
        <dbReference type="SAM" id="MobiDB-lite"/>
    </source>
</evidence>
<evidence type="ECO:0000313" key="3">
    <source>
        <dbReference type="Proteomes" id="UP000272015"/>
    </source>
</evidence>
<organism evidence="2 3">
    <name type="scientific">Cryobacterium melibiosiphilum</name>
    <dbReference type="NCBI Taxonomy" id="995039"/>
    <lineage>
        <taxon>Bacteria</taxon>
        <taxon>Bacillati</taxon>
        <taxon>Actinomycetota</taxon>
        <taxon>Actinomycetes</taxon>
        <taxon>Micrococcales</taxon>
        <taxon>Microbacteriaceae</taxon>
        <taxon>Cryobacterium</taxon>
    </lineage>
</organism>
<evidence type="ECO:0000313" key="2">
    <source>
        <dbReference type="EMBL" id="RJT88627.1"/>
    </source>
</evidence>